<organism evidence="7 8">
    <name type="scientific">Caenorhabditis elegans</name>
    <dbReference type="NCBI Taxonomy" id="6239"/>
    <lineage>
        <taxon>Eukaryota</taxon>
        <taxon>Metazoa</taxon>
        <taxon>Ecdysozoa</taxon>
        <taxon>Nematoda</taxon>
        <taxon>Chromadorea</taxon>
        <taxon>Rhabditida</taxon>
        <taxon>Rhabditina</taxon>
        <taxon>Rhabditomorpha</taxon>
        <taxon>Rhabditoidea</taxon>
        <taxon>Rhabditidae</taxon>
        <taxon>Peloderinae</taxon>
        <taxon>Caenorhabditis</taxon>
    </lineage>
</organism>
<dbReference type="PhylomeDB" id="Q9N5G5"/>
<feature type="transmembrane region" description="Helical" evidence="6">
    <location>
        <begin position="104"/>
        <end position="131"/>
    </location>
</feature>
<comment type="similarity">
    <text evidence="2 6">Belongs to the nematode receptor-like protein srg family.</text>
</comment>
<dbReference type="EMBL" id="BX284605">
    <property type="protein sequence ID" value="CCD65481.1"/>
    <property type="molecule type" value="Genomic_DNA"/>
</dbReference>
<dbReference type="RefSeq" id="NP_503750.1">
    <property type="nucleotide sequence ID" value="NM_071349.1"/>
</dbReference>
<dbReference type="UCSC" id="R05D8.6">
    <property type="organism name" value="c. elegans"/>
</dbReference>
<dbReference type="GO" id="GO:0007606">
    <property type="term" value="P:sensory perception of chemical stimulus"/>
    <property type="evidence" value="ECO:0007669"/>
    <property type="project" value="UniProtKB-UniRule"/>
</dbReference>
<dbReference type="InParanoid" id="Q9N5G5"/>
<dbReference type="WormBase" id="R05D8.6">
    <property type="protein sequence ID" value="CE23898"/>
    <property type="gene ID" value="WBGene00005215"/>
    <property type="gene designation" value="srg-58"/>
</dbReference>
<feature type="transmembrane region" description="Helical" evidence="6">
    <location>
        <begin position="64"/>
        <end position="84"/>
    </location>
</feature>
<sequence length="327" mass="36911">MSNSTSSMSLVFSKSMEDVQSDTTTKILALIQLSYGIPSLVLMIVFLVLLTVSKKYSNSFYRLVQFDLLVNILIYTNSWFAVRIDKHPVVIPFLKWLTEVFPSFLTWVVYLAYMFLHLQFVSAVVLSVHRITSVYLHMNNDKYWNLIFIFFCLGSILYSCICNSLIPGHIVEVSILNGTLTKTTYVGVYTVAVSVTAYFSAAYFFLLVSVGISTSWIVTRKIESMSLTNGGIGKKLNKIAVTYGSIYTGILLWSIISALNANFNFLPDLIVKFNSYSLPFSSDMMTLALPYILMVYDTNVKQDVFRKKSVSASNSRIISSSFVITRQ</sequence>
<dbReference type="AlphaFoldDB" id="Q9N5G5"/>
<keyword evidence="8" id="KW-1185">Reference proteome</keyword>
<evidence type="ECO:0000313" key="9">
    <source>
        <dbReference type="WormBase" id="R05D8.6"/>
    </source>
</evidence>
<dbReference type="GO" id="GO:0004888">
    <property type="term" value="F:transmembrane signaling receptor activity"/>
    <property type="evidence" value="ECO:0007669"/>
    <property type="project" value="InterPro"/>
</dbReference>
<gene>
    <name evidence="7 9" type="primary">srg-58</name>
    <name evidence="7" type="ORF">CELE_R05D8.6</name>
    <name evidence="9" type="ORF">R05D8.6</name>
</gene>
<dbReference type="HOGENOM" id="CLU_076972_0_0_1"/>
<evidence type="ECO:0000313" key="8">
    <source>
        <dbReference type="Proteomes" id="UP000001940"/>
    </source>
</evidence>
<comment type="subcellular location">
    <subcellularLocation>
        <location evidence="1">Membrane</location>
        <topology evidence="1">Multi-pass membrane protein</topology>
    </subcellularLocation>
</comment>
<dbReference type="OrthoDB" id="5847711at2759"/>
<dbReference type="Pfam" id="PF02118">
    <property type="entry name" value="Srg"/>
    <property type="match status" value="1"/>
</dbReference>
<feature type="transmembrane region" description="Helical" evidence="6">
    <location>
        <begin position="276"/>
        <end position="296"/>
    </location>
</feature>
<name>Q9N5G5_CAEEL</name>
<accession>Q9N5G5</accession>
<keyword evidence="3 6" id="KW-0812">Transmembrane</keyword>
<dbReference type="PaxDb" id="6239-R05D8.6"/>
<feature type="transmembrane region" description="Helical" evidence="6">
    <location>
        <begin position="27"/>
        <end position="52"/>
    </location>
</feature>
<dbReference type="eggNOG" id="ENOG502TGQ4">
    <property type="taxonomic scope" value="Eukaryota"/>
</dbReference>
<feature type="transmembrane region" description="Helical" evidence="6">
    <location>
        <begin position="186"/>
        <end position="218"/>
    </location>
</feature>
<dbReference type="InterPro" id="IPR052880">
    <property type="entry name" value="NRL-Serpentine_Class_Gamma"/>
</dbReference>
<dbReference type="PRINTS" id="PR00698">
    <property type="entry name" value="TMPROTEINSRG"/>
</dbReference>
<evidence type="ECO:0000256" key="6">
    <source>
        <dbReference type="RuleBase" id="RU280813"/>
    </source>
</evidence>
<keyword evidence="4 6" id="KW-1133">Transmembrane helix</keyword>
<keyword evidence="7" id="KW-0675">Receptor</keyword>
<dbReference type="PANTHER" id="PTHR31114">
    <property type="entry name" value="SERPENTINE RECEPTOR CLASS GAMMA"/>
    <property type="match status" value="1"/>
</dbReference>
<dbReference type="FunCoup" id="Q9N5G5">
    <property type="interactions" value="12"/>
</dbReference>
<protein>
    <recommendedName>
        <fullName evidence="6">Serpentine receptor class gamma</fullName>
    </recommendedName>
</protein>
<proteinExistence type="inferred from homology"/>
<dbReference type="Proteomes" id="UP000001940">
    <property type="component" value="Chromosome V"/>
</dbReference>
<dbReference type="InterPro" id="IPR000609">
    <property type="entry name" value="7TM_GPCR_serpentine_rcpt_Srg"/>
</dbReference>
<dbReference type="GeneID" id="187607"/>
<keyword evidence="5 6" id="KW-0472">Membrane</keyword>
<reference evidence="7 8" key="1">
    <citation type="journal article" date="1998" name="Science">
        <title>Genome sequence of the nematode C. elegans: a platform for investigating biology.</title>
        <authorList>
            <consortium name="The C. elegans sequencing consortium"/>
            <person name="Sulson J.E."/>
            <person name="Waterston R."/>
        </authorList>
    </citation>
    <scope>NUCLEOTIDE SEQUENCE [LARGE SCALE GENOMIC DNA]</scope>
    <source>
        <strain evidence="7 8">Bristol N2</strain>
    </source>
</reference>
<feature type="transmembrane region" description="Helical" evidence="6">
    <location>
        <begin position="239"/>
        <end position="256"/>
    </location>
</feature>
<evidence type="ECO:0000256" key="4">
    <source>
        <dbReference type="ARBA" id="ARBA00022989"/>
    </source>
</evidence>
<evidence type="ECO:0000256" key="5">
    <source>
        <dbReference type="ARBA" id="ARBA00023136"/>
    </source>
</evidence>
<dbReference type="KEGG" id="cel:CELE_R05D8.6"/>
<evidence type="ECO:0000256" key="2">
    <source>
        <dbReference type="ARBA" id="ARBA00005692"/>
    </source>
</evidence>
<dbReference type="OMA" id="WTRYFAY"/>
<evidence type="ECO:0000256" key="3">
    <source>
        <dbReference type="ARBA" id="ARBA00022692"/>
    </source>
</evidence>
<dbReference type="PANTHER" id="PTHR31114:SF5">
    <property type="entry name" value="SERPENTINE RECEPTOR CLASS GAMMA"/>
    <property type="match status" value="1"/>
</dbReference>
<dbReference type="GO" id="GO:0016020">
    <property type="term" value="C:membrane"/>
    <property type="evidence" value="ECO:0007669"/>
    <property type="project" value="UniProtKB-SubCell"/>
</dbReference>
<evidence type="ECO:0000256" key="1">
    <source>
        <dbReference type="ARBA" id="ARBA00004141"/>
    </source>
</evidence>
<feature type="transmembrane region" description="Helical" evidence="6">
    <location>
        <begin position="143"/>
        <end position="166"/>
    </location>
</feature>
<evidence type="ECO:0000313" key="7">
    <source>
        <dbReference type="EMBL" id="CCD65481.1"/>
    </source>
</evidence>
<dbReference type="AGR" id="WB:WBGene00005215"/>
<dbReference type="CTD" id="187607"/>
<dbReference type="SMR" id="Q9N5G5"/>